<keyword evidence="3" id="KW-1185">Reference proteome</keyword>
<keyword evidence="1" id="KW-1133">Transmembrane helix</keyword>
<organism evidence="2 3">
    <name type="scientific">Curvibacter cyanobacteriorum</name>
    <dbReference type="NCBI Taxonomy" id="3026422"/>
    <lineage>
        <taxon>Bacteria</taxon>
        <taxon>Pseudomonadati</taxon>
        <taxon>Pseudomonadota</taxon>
        <taxon>Betaproteobacteria</taxon>
        <taxon>Burkholderiales</taxon>
        <taxon>Comamonadaceae</taxon>
        <taxon>Curvibacter</taxon>
    </lineage>
</organism>
<keyword evidence="1" id="KW-0812">Transmembrane</keyword>
<evidence type="ECO:0000313" key="3">
    <source>
        <dbReference type="Proteomes" id="UP001528673"/>
    </source>
</evidence>
<dbReference type="Proteomes" id="UP001528673">
    <property type="component" value="Unassembled WGS sequence"/>
</dbReference>
<reference evidence="2 3" key="1">
    <citation type="submission" date="2023-02" db="EMBL/GenBank/DDBJ databases">
        <title>Bacterial whole genomic sequence of Curvibacter sp. HBC61.</title>
        <authorList>
            <person name="Le V."/>
            <person name="Ko S.-R."/>
            <person name="Ahn C.-Y."/>
            <person name="Oh H.-M."/>
        </authorList>
    </citation>
    <scope>NUCLEOTIDE SEQUENCE [LARGE SCALE GENOMIC DNA]</scope>
    <source>
        <strain evidence="2 3">HBC61</strain>
    </source>
</reference>
<name>A0ABT5N1D9_9BURK</name>
<evidence type="ECO:0000313" key="2">
    <source>
        <dbReference type="EMBL" id="MDD0838838.1"/>
    </source>
</evidence>
<evidence type="ECO:0000256" key="1">
    <source>
        <dbReference type="SAM" id="Phobius"/>
    </source>
</evidence>
<dbReference type="RefSeq" id="WP_273951180.1">
    <property type="nucleotide sequence ID" value="NZ_JAQSIP010000004.1"/>
</dbReference>
<feature type="transmembrane region" description="Helical" evidence="1">
    <location>
        <begin position="6"/>
        <end position="25"/>
    </location>
</feature>
<keyword evidence="1" id="KW-0472">Membrane</keyword>
<protein>
    <submittedName>
        <fullName evidence="2">LemA family protein</fullName>
    </submittedName>
</protein>
<sequence>MSWDDVLEWPIGVWITAALLLFWAVGAYNRLVRLRAAAVQAFSLLESQWLRHLAWIEVQTLPVPSDAGPQPPAGDWQVMLPAMAQFRACLQSAKAAPLSAERLAALASAWSVLLMAIRQTLAPDDAGALRVPEWLVPQWEQMMLQDQAAVDVFNAAITQYNEAIRQFPALLLAGLFGYRLARPL</sequence>
<dbReference type="SUPFAM" id="SSF140478">
    <property type="entry name" value="LemA-like"/>
    <property type="match status" value="1"/>
</dbReference>
<dbReference type="Gene3D" id="1.20.1440.20">
    <property type="entry name" value="LemA-like domain"/>
    <property type="match status" value="1"/>
</dbReference>
<dbReference type="EMBL" id="JAQSIP010000004">
    <property type="protein sequence ID" value="MDD0838838.1"/>
    <property type="molecule type" value="Genomic_DNA"/>
</dbReference>
<proteinExistence type="predicted"/>
<comment type="caution">
    <text evidence="2">The sequence shown here is derived from an EMBL/GenBank/DDBJ whole genome shotgun (WGS) entry which is preliminary data.</text>
</comment>
<gene>
    <name evidence="2" type="ORF">PSQ40_09680</name>
</gene>
<dbReference type="InterPro" id="IPR023353">
    <property type="entry name" value="LemA-like_dom_sf"/>
</dbReference>
<accession>A0ABT5N1D9</accession>